<gene>
    <name evidence="1" type="ORF">AKJ51_04180</name>
</gene>
<evidence type="ECO:0000313" key="2">
    <source>
        <dbReference type="Proteomes" id="UP000070263"/>
    </source>
</evidence>
<reference evidence="1 2" key="1">
    <citation type="journal article" date="2016" name="Sci. Rep.">
        <title>Metabolic traits of an uncultured archaeal lineage -MSBL1- from brine pools of the Red Sea.</title>
        <authorList>
            <person name="Mwirichia R."/>
            <person name="Alam I."/>
            <person name="Rashid M."/>
            <person name="Vinu M."/>
            <person name="Ba-Alawi W."/>
            <person name="Anthony Kamau A."/>
            <person name="Kamanda Ngugi D."/>
            <person name="Goker M."/>
            <person name="Klenk H.P."/>
            <person name="Bajic V."/>
            <person name="Stingl U."/>
        </authorList>
    </citation>
    <scope>NUCLEOTIDE SEQUENCE [LARGE SCALE GENOMIC DNA]</scope>
    <source>
        <strain evidence="1">SCGC-AAA382A20</strain>
    </source>
</reference>
<protein>
    <submittedName>
        <fullName evidence="1">Uncharacterized protein</fullName>
    </submittedName>
</protein>
<evidence type="ECO:0000313" key="1">
    <source>
        <dbReference type="EMBL" id="KXB06100.1"/>
    </source>
</evidence>
<name>A0A133VI55_9EURY</name>
<dbReference type="AlphaFoldDB" id="A0A133VI55"/>
<dbReference type="EMBL" id="LHYE01000057">
    <property type="protein sequence ID" value="KXB06100.1"/>
    <property type="molecule type" value="Genomic_DNA"/>
</dbReference>
<proteinExistence type="predicted"/>
<sequence>MDKNSKKFLEKLEVSGWKIGVSGGTLNLKEEGIGGMYIEISKSGDVYVEGYGASDSKKVENGSILLQA</sequence>
<accession>A0A133VI55</accession>
<organism evidence="1 2">
    <name type="scientific">candidate division MSBL1 archaeon SCGC-AAA382A20</name>
    <dbReference type="NCBI Taxonomy" id="1698280"/>
    <lineage>
        <taxon>Archaea</taxon>
        <taxon>Methanobacteriati</taxon>
        <taxon>Methanobacteriota</taxon>
        <taxon>candidate division MSBL1</taxon>
    </lineage>
</organism>
<comment type="caution">
    <text evidence="1">The sequence shown here is derived from an EMBL/GenBank/DDBJ whole genome shotgun (WGS) entry which is preliminary data.</text>
</comment>
<dbReference type="Proteomes" id="UP000070263">
    <property type="component" value="Unassembled WGS sequence"/>
</dbReference>
<keyword evidence="2" id="KW-1185">Reference proteome</keyword>